<dbReference type="InterPro" id="IPR017896">
    <property type="entry name" value="4Fe4S_Fe-S-bd"/>
</dbReference>
<gene>
    <name evidence="2" type="ORF">DCCM_3612</name>
</gene>
<evidence type="ECO:0000313" key="2">
    <source>
        <dbReference type="EMBL" id="GBF34494.1"/>
    </source>
</evidence>
<dbReference type="GO" id="GO:0051536">
    <property type="term" value="F:iron-sulfur cluster binding"/>
    <property type="evidence" value="ECO:0007669"/>
    <property type="project" value="InterPro"/>
</dbReference>
<keyword evidence="3" id="KW-1185">Reference proteome</keyword>
<dbReference type="GO" id="GO:0005886">
    <property type="term" value="C:plasma membrane"/>
    <property type="evidence" value="ECO:0007669"/>
    <property type="project" value="TreeGrafter"/>
</dbReference>
<dbReference type="PANTHER" id="PTHR43255:SF2">
    <property type="entry name" value="HETERODISULFIDE REDUCTASE RELATED PROTEIN"/>
    <property type="match status" value="1"/>
</dbReference>
<feature type="domain" description="4Fe-4S ferredoxin-type" evidence="1">
    <location>
        <begin position="30"/>
        <end position="91"/>
    </location>
</feature>
<dbReference type="RefSeq" id="WP_104372740.1">
    <property type="nucleotide sequence ID" value="NZ_BFAV01000141.1"/>
</dbReference>
<dbReference type="AlphaFoldDB" id="A0A2L2XEQ5"/>
<dbReference type="SUPFAM" id="SSF46548">
    <property type="entry name" value="alpha-helical ferredoxin"/>
    <property type="match status" value="1"/>
</dbReference>
<proteinExistence type="predicted"/>
<evidence type="ECO:0000259" key="1">
    <source>
        <dbReference type="Pfam" id="PF13183"/>
    </source>
</evidence>
<protein>
    <submittedName>
        <fullName evidence="2">Succinate dehydrogenase iron-sulfur protein</fullName>
    </submittedName>
</protein>
<comment type="caution">
    <text evidence="2">The sequence shown here is derived from an EMBL/GenBank/DDBJ whole genome shotgun (WGS) entry which is preliminary data.</text>
</comment>
<dbReference type="InterPro" id="IPR051460">
    <property type="entry name" value="HdrC_iron-sulfur_subunit"/>
</dbReference>
<dbReference type="Gene3D" id="1.10.1060.10">
    <property type="entry name" value="Alpha-helical ferredoxin"/>
    <property type="match status" value="1"/>
</dbReference>
<organism evidence="2 3">
    <name type="scientific">Desulfocucumis palustris</name>
    <dbReference type="NCBI Taxonomy" id="1898651"/>
    <lineage>
        <taxon>Bacteria</taxon>
        <taxon>Bacillati</taxon>
        <taxon>Bacillota</taxon>
        <taxon>Clostridia</taxon>
        <taxon>Eubacteriales</taxon>
        <taxon>Desulfocucumaceae</taxon>
        <taxon>Desulfocucumis</taxon>
    </lineage>
</organism>
<dbReference type="EMBL" id="BFAV01000141">
    <property type="protein sequence ID" value="GBF34494.1"/>
    <property type="molecule type" value="Genomic_DNA"/>
</dbReference>
<dbReference type="Proteomes" id="UP000239549">
    <property type="component" value="Unassembled WGS sequence"/>
</dbReference>
<dbReference type="InterPro" id="IPR009051">
    <property type="entry name" value="Helical_ferredxn"/>
</dbReference>
<dbReference type="Pfam" id="PF13183">
    <property type="entry name" value="Fer4_8"/>
    <property type="match status" value="1"/>
</dbReference>
<accession>A0A2L2XEQ5</accession>
<dbReference type="PANTHER" id="PTHR43255">
    <property type="entry name" value="IRON-SULFUR-BINDING OXIDOREDUCTASE FADF-RELATED-RELATED"/>
    <property type="match status" value="1"/>
</dbReference>
<dbReference type="OrthoDB" id="9794954at2"/>
<reference evidence="3" key="1">
    <citation type="submission" date="2018-02" db="EMBL/GenBank/DDBJ databases">
        <title>Genome sequence of Desulfocucumis palustris strain NAW-5.</title>
        <authorList>
            <person name="Watanabe M."/>
            <person name="Kojima H."/>
            <person name="Fukui M."/>
        </authorList>
    </citation>
    <scope>NUCLEOTIDE SEQUENCE [LARGE SCALE GENOMIC DNA]</scope>
    <source>
        <strain evidence="3">NAW-5</strain>
    </source>
</reference>
<sequence>MVDNKISSAPIKYDNTFAKEIYSLENGHYVKMCMQCGMCAVSCATRQIMDYSPRRLFNLIRAGKKEEFMRSNTMWMCTTCCMCKVRCPRGIPLVDVMHDLKALALKQGYVEYPQAAFYQAMWAEAFGRGRVFEGGIMARFYLKRGWNEIKKALGMKDLGMEMLKHGRMPIVPPRKIKGLKSLQQIIQRAQSLQEKEAK</sequence>
<name>A0A2L2XEQ5_9FIRM</name>
<evidence type="ECO:0000313" key="3">
    <source>
        <dbReference type="Proteomes" id="UP000239549"/>
    </source>
</evidence>